<dbReference type="InParanoid" id="A0A1Y2CXL6"/>
<dbReference type="SUPFAM" id="SSF57701">
    <property type="entry name" value="Zn2/Cys6 DNA-binding domain"/>
    <property type="match status" value="1"/>
</dbReference>
<evidence type="ECO:0000313" key="4">
    <source>
        <dbReference type="Proteomes" id="UP000193467"/>
    </source>
</evidence>
<feature type="region of interest" description="Disordered" evidence="1">
    <location>
        <begin position="1"/>
        <end position="25"/>
    </location>
</feature>
<dbReference type="AlphaFoldDB" id="A0A1Y2CXL6"/>
<dbReference type="InterPro" id="IPR036864">
    <property type="entry name" value="Zn2-C6_fun-type_DNA-bd_sf"/>
</dbReference>
<dbReference type="Pfam" id="PF00172">
    <property type="entry name" value="Zn_clus"/>
    <property type="match status" value="1"/>
</dbReference>
<proteinExistence type="predicted"/>
<dbReference type="Gene3D" id="4.10.240.10">
    <property type="entry name" value="Zn(2)-C6 fungal-type DNA-binding domain"/>
    <property type="match status" value="1"/>
</dbReference>
<dbReference type="InterPro" id="IPR001138">
    <property type="entry name" value="Zn2Cys6_DnaBD"/>
</dbReference>
<comment type="caution">
    <text evidence="3">The sequence shown here is derived from an EMBL/GenBank/DDBJ whole genome shotgun (WGS) entry which is preliminary data.</text>
</comment>
<dbReference type="EMBL" id="MCGR01000107">
    <property type="protein sequence ID" value="ORY51771.1"/>
    <property type="molecule type" value="Genomic_DNA"/>
</dbReference>
<name>A0A1Y2CXL6_9BASI</name>
<dbReference type="Proteomes" id="UP000193467">
    <property type="component" value="Unassembled WGS sequence"/>
</dbReference>
<accession>A0A1Y2CXL6</accession>
<dbReference type="PROSITE" id="PS50048">
    <property type="entry name" value="ZN2_CY6_FUNGAL_2"/>
    <property type="match status" value="1"/>
</dbReference>
<keyword evidence="4" id="KW-1185">Reference proteome</keyword>
<reference evidence="3 4" key="1">
    <citation type="submission" date="2016-07" db="EMBL/GenBank/DDBJ databases">
        <title>Pervasive Adenine N6-methylation of Active Genes in Fungi.</title>
        <authorList>
            <consortium name="DOE Joint Genome Institute"/>
            <person name="Mondo S.J."/>
            <person name="Dannebaum R.O."/>
            <person name="Kuo R.C."/>
            <person name="Labutti K."/>
            <person name="Haridas S."/>
            <person name="Kuo A."/>
            <person name="Salamov A."/>
            <person name="Ahrendt S.R."/>
            <person name="Lipzen A."/>
            <person name="Sullivan W."/>
            <person name="Andreopoulos W.B."/>
            <person name="Clum A."/>
            <person name="Lindquist E."/>
            <person name="Daum C."/>
            <person name="Ramamoorthy G.K."/>
            <person name="Gryganskyi A."/>
            <person name="Culley D."/>
            <person name="Magnuson J.K."/>
            <person name="James T.Y."/>
            <person name="O'Malley M.A."/>
            <person name="Stajich J.E."/>
            <person name="Spatafora J.W."/>
            <person name="Visel A."/>
            <person name="Grigoriev I.V."/>
        </authorList>
    </citation>
    <scope>NUCLEOTIDE SEQUENCE [LARGE SCALE GENOMIC DNA]</scope>
    <source>
        <strain evidence="3 4">62-1032</strain>
    </source>
</reference>
<sequence>MSASASPAAAQRKRRRAQDGAPVKPRSAACTACASRKVACKGLEVPGAVGCLSCVAHGLPCSRAPEGAKIVELDAVDQAAGGVRHREGKTISKLRRAISFAPSHLLSST</sequence>
<dbReference type="GO" id="GO:0000981">
    <property type="term" value="F:DNA-binding transcription factor activity, RNA polymerase II-specific"/>
    <property type="evidence" value="ECO:0007669"/>
    <property type="project" value="InterPro"/>
</dbReference>
<gene>
    <name evidence="3" type="ORF">BCR35DRAFT_20386</name>
</gene>
<dbReference type="PROSITE" id="PS00463">
    <property type="entry name" value="ZN2_CY6_FUNGAL_1"/>
    <property type="match status" value="1"/>
</dbReference>
<protein>
    <recommendedName>
        <fullName evidence="2">Zn(2)-C6 fungal-type domain-containing protein</fullName>
    </recommendedName>
</protein>
<feature type="domain" description="Zn(2)-C6 fungal-type" evidence="2">
    <location>
        <begin position="29"/>
        <end position="63"/>
    </location>
</feature>
<evidence type="ECO:0000256" key="1">
    <source>
        <dbReference type="SAM" id="MobiDB-lite"/>
    </source>
</evidence>
<dbReference type="GO" id="GO:0008270">
    <property type="term" value="F:zinc ion binding"/>
    <property type="evidence" value="ECO:0007669"/>
    <property type="project" value="InterPro"/>
</dbReference>
<evidence type="ECO:0000313" key="3">
    <source>
        <dbReference type="EMBL" id="ORY51771.1"/>
    </source>
</evidence>
<evidence type="ECO:0000259" key="2">
    <source>
        <dbReference type="PROSITE" id="PS50048"/>
    </source>
</evidence>
<organism evidence="3 4">
    <name type="scientific">Leucosporidium creatinivorum</name>
    <dbReference type="NCBI Taxonomy" id="106004"/>
    <lineage>
        <taxon>Eukaryota</taxon>
        <taxon>Fungi</taxon>
        <taxon>Dikarya</taxon>
        <taxon>Basidiomycota</taxon>
        <taxon>Pucciniomycotina</taxon>
        <taxon>Microbotryomycetes</taxon>
        <taxon>Leucosporidiales</taxon>
        <taxon>Leucosporidium</taxon>
    </lineage>
</organism>
<feature type="compositionally biased region" description="Low complexity" evidence="1">
    <location>
        <begin position="1"/>
        <end position="10"/>
    </location>
</feature>